<organism evidence="1 2">
    <name type="scientific">Chiayiivirga flava</name>
    <dbReference type="NCBI Taxonomy" id="659595"/>
    <lineage>
        <taxon>Bacteria</taxon>
        <taxon>Pseudomonadati</taxon>
        <taxon>Pseudomonadota</taxon>
        <taxon>Gammaproteobacteria</taxon>
        <taxon>Lysobacterales</taxon>
        <taxon>Lysobacteraceae</taxon>
        <taxon>Chiayiivirga</taxon>
    </lineage>
</organism>
<dbReference type="RefSeq" id="WP_425486497.1">
    <property type="nucleotide sequence ID" value="NZ_JACHHP010000004.1"/>
</dbReference>
<dbReference type="AlphaFoldDB" id="A0A7W8G129"/>
<reference evidence="1 2" key="1">
    <citation type="submission" date="2020-08" db="EMBL/GenBank/DDBJ databases">
        <title>Genomic Encyclopedia of Type Strains, Phase IV (KMG-IV): sequencing the most valuable type-strain genomes for metagenomic binning, comparative biology and taxonomic classification.</title>
        <authorList>
            <person name="Goeker M."/>
        </authorList>
    </citation>
    <scope>NUCLEOTIDE SEQUENCE [LARGE SCALE GENOMIC DNA]</scope>
    <source>
        <strain evidence="1 2">DSM 24163</strain>
    </source>
</reference>
<comment type="caution">
    <text evidence="1">The sequence shown here is derived from an EMBL/GenBank/DDBJ whole genome shotgun (WGS) entry which is preliminary data.</text>
</comment>
<protein>
    <submittedName>
        <fullName evidence="1">SAM-dependent methyltransferase</fullName>
    </submittedName>
</protein>
<sequence>MPRYLLRRDRVMRYLSTKPCGRLLEIGCGAAALLHELSHLGYDCEGFDSSASAMELARRIATANPETAPRLLSRTPPRSATVDYLLALEVLEHIEDDAGAVRDWAQWLRPGGELILSVPAHMRRWGPADEWAGHVRRYEKKQIVQVLQAGGFAVHNIECYGFPAANLMDLMSRHTYFSSTLRRADGTPDREANNERSGIDRRAGTRAFAVMSTASGRLLLKFATIGQVLFLRSNLGTGFLVVARKK</sequence>
<keyword evidence="1" id="KW-0489">Methyltransferase</keyword>
<dbReference type="Proteomes" id="UP000521199">
    <property type="component" value="Unassembled WGS sequence"/>
</dbReference>
<dbReference type="GO" id="GO:0032259">
    <property type="term" value="P:methylation"/>
    <property type="evidence" value="ECO:0007669"/>
    <property type="project" value="UniProtKB-KW"/>
</dbReference>
<accession>A0A7W8G129</accession>
<dbReference type="Gene3D" id="3.40.50.150">
    <property type="entry name" value="Vaccinia Virus protein VP39"/>
    <property type="match status" value="1"/>
</dbReference>
<keyword evidence="2" id="KW-1185">Reference proteome</keyword>
<name>A0A7W8G129_9GAMM</name>
<proteinExistence type="predicted"/>
<dbReference type="EMBL" id="JACHHP010000004">
    <property type="protein sequence ID" value="MBB5208974.1"/>
    <property type="molecule type" value="Genomic_DNA"/>
</dbReference>
<keyword evidence="1" id="KW-0808">Transferase</keyword>
<evidence type="ECO:0000313" key="1">
    <source>
        <dbReference type="EMBL" id="MBB5208974.1"/>
    </source>
</evidence>
<gene>
    <name evidence="1" type="ORF">HNQ52_002524</name>
</gene>
<dbReference type="Pfam" id="PF13489">
    <property type="entry name" value="Methyltransf_23"/>
    <property type="match status" value="1"/>
</dbReference>
<dbReference type="InterPro" id="IPR029063">
    <property type="entry name" value="SAM-dependent_MTases_sf"/>
</dbReference>
<dbReference type="SUPFAM" id="SSF53335">
    <property type="entry name" value="S-adenosyl-L-methionine-dependent methyltransferases"/>
    <property type="match status" value="1"/>
</dbReference>
<evidence type="ECO:0000313" key="2">
    <source>
        <dbReference type="Proteomes" id="UP000521199"/>
    </source>
</evidence>
<dbReference type="CDD" id="cd02440">
    <property type="entry name" value="AdoMet_MTases"/>
    <property type="match status" value="1"/>
</dbReference>
<dbReference type="PANTHER" id="PTHR43861">
    <property type="entry name" value="TRANS-ACONITATE 2-METHYLTRANSFERASE-RELATED"/>
    <property type="match status" value="1"/>
</dbReference>
<dbReference type="GO" id="GO:0008168">
    <property type="term" value="F:methyltransferase activity"/>
    <property type="evidence" value="ECO:0007669"/>
    <property type="project" value="UniProtKB-KW"/>
</dbReference>